<dbReference type="SUPFAM" id="SSF81901">
    <property type="entry name" value="HCP-like"/>
    <property type="match status" value="1"/>
</dbReference>
<accession>A0A6N2TL77</accession>
<dbReference type="RefSeq" id="WP_156353902.1">
    <property type="nucleotide sequence ID" value="NZ_CACRST010000013.1"/>
</dbReference>
<gene>
    <name evidence="1" type="ORF">BGLFYP119_01582</name>
</gene>
<name>A0A6N2TL77_9FIRM</name>
<sequence>MILDGLRILKTVPDTEKIREYDREILDWYKQALLSEEAETKEQAAEALFSYYYRREDYEEAEKYLEYFSRTDPVKKIHKALISEKKGDRKTAYKEYEELLFQTGNVTEMALSGMFSLAEKDEDLEMAELFTQKLIRFSELFETGRYHQLTPELSLALMKKDREKTRECMEGLLEAVDEMDAYKNSRLYSHMEFKPLRPEFAEQMKTTLRECFQKDPAYGFMYQDQPLDI</sequence>
<evidence type="ECO:0000313" key="1">
    <source>
        <dbReference type="EMBL" id="VYT04216.1"/>
    </source>
</evidence>
<dbReference type="EMBL" id="CACRST010000013">
    <property type="protein sequence ID" value="VYT04216.1"/>
    <property type="molecule type" value="Genomic_DNA"/>
</dbReference>
<proteinExistence type="predicted"/>
<organism evidence="1">
    <name type="scientific">Blautia glucerasea</name>
    <dbReference type="NCBI Taxonomy" id="536633"/>
    <lineage>
        <taxon>Bacteria</taxon>
        <taxon>Bacillati</taxon>
        <taxon>Bacillota</taxon>
        <taxon>Clostridia</taxon>
        <taxon>Lachnospirales</taxon>
        <taxon>Lachnospiraceae</taxon>
        <taxon>Blautia</taxon>
    </lineage>
</organism>
<reference evidence="1" key="1">
    <citation type="submission" date="2019-11" db="EMBL/GenBank/DDBJ databases">
        <authorList>
            <person name="Feng L."/>
        </authorList>
    </citation>
    <scope>NUCLEOTIDE SEQUENCE</scope>
    <source>
        <strain evidence="1">BgluceraseaLFYP119</strain>
    </source>
</reference>
<protein>
    <submittedName>
        <fullName evidence="1">Uncharacterized protein</fullName>
    </submittedName>
</protein>
<dbReference type="AlphaFoldDB" id="A0A6N2TL77"/>